<gene>
    <name evidence="6" type="ORF">SAMN05660462_00655</name>
</gene>
<evidence type="ECO:0000256" key="2">
    <source>
        <dbReference type="ARBA" id="ARBA00022553"/>
    </source>
</evidence>
<evidence type="ECO:0000256" key="1">
    <source>
        <dbReference type="ARBA" id="ARBA00018672"/>
    </source>
</evidence>
<keyword evidence="7" id="KW-1185">Reference proteome</keyword>
<dbReference type="SMART" id="SM00448">
    <property type="entry name" value="REC"/>
    <property type="match status" value="1"/>
</dbReference>
<reference evidence="6 7" key="1">
    <citation type="submission" date="2016-10" db="EMBL/GenBank/DDBJ databases">
        <authorList>
            <person name="de Groot N.N."/>
        </authorList>
    </citation>
    <scope>NUCLEOTIDE SEQUENCE [LARGE SCALE GENOMIC DNA]</scope>
    <source>
        <strain evidence="6 7">DSM 21650</strain>
    </source>
</reference>
<feature type="domain" description="Response regulatory" evidence="5">
    <location>
        <begin position="4"/>
        <end position="117"/>
    </location>
</feature>
<dbReference type="InterPro" id="IPR001789">
    <property type="entry name" value="Sig_transdc_resp-reg_receiver"/>
</dbReference>
<dbReference type="RefSeq" id="WP_176967842.1">
    <property type="nucleotide sequence ID" value="NZ_FNQE01000005.1"/>
</dbReference>
<dbReference type="Proteomes" id="UP000198625">
    <property type="component" value="Unassembled WGS sequence"/>
</dbReference>
<keyword evidence="2 4" id="KW-0597">Phosphoprotein</keyword>
<dbReference type="PANTHER" id="PTHR44591:SF3">
    <property type="entry name" value="RESPONSE REGULATORY DOMAIN-CONTAINING PROTEIN"/>
    <property type="match status" value="1"/>
</dbReference>
<dbReference type="AlphaFoldDB" id="A0A1H3LYF0"/>
<dbReference type="EMBL" id="FNQE01000005">
    <property type="protein sequence ID" value="SDY69356.1"/>
    <property type="molecule type" value="Genomic_DNA"/>
</dbReference>
<feature type="modified residue" description="4-aspartylphosphate" evidence="4">
    <location>
        <position position="52"/>
    </location>
</feature>
<dbReference type="PROSITE" id="PS50110">
    <property type="entry name" value="RESPONSE_REGULATORY"/>
    <property type="match status" value="1"/>
</dbReference>
<accession>A0A1H3LYF0</accession>
<dbReference type="GO" id="GO:0000160">
    <property type="term" value="P:phosphorelay signal transduction system"/>
    <property type="evidence" value="ECO:0007669"/>
    <property type="project" value="InterPro"/>
</dbReference>
<comment type="function">
    <text evidence="3">May play the central regulatory role in sporulation. It may be an element of the effector pathway responsible for the activation of sporulation genes in response to nutritional stress. Spo0A may act in concert with spo0H (a sigma factor) to control the expression of some genes that are critical to the sporulation process.</text>
</comment>
<organism evidence="6 7">
    <name type="scientific">Proteiniborus ethanoligenes</name>
    <dbReference type="NCBI Taxonomy" id="415015"/>
    <lineage>
        <taxon>Bacteria</taxon>
        <taxon>Bacillati</taxon>
        <taxon>Bacillota</taxon>
        <taxon>Clostridia</taxon>
        <taxon>Eubacteriales</taxon>
        <taxon>Proteiniborus</taxon>
    </lineage>
</organism>
<protein>
    <recommendedName>
        <fullName evidence="1">Stage 0 sporulation protein A homolog</fullName>
    </recommendedName>
</protein>
<evidence type="ECO:0000313" key="6">
    <source>
        <dbReference type="EMBL" id="SDY69356.1"/>
    </source>
</evidence>
<evidence type="ECO:0000256" key="4">
    <source>
        <dbReference type="PROSITE-ProRule" id="PRU00169"/>
    </source>
</evidence>
<sequence>MKTRVLCVDDQYGIRLLLKEILKSDYDVMAVETGEEAIENMRVFDPQVVILDMKLQKMKGTELLEAIRQIKCNIHTIMMTGYQDCDVLGEIKRYNPEKIIMKPFDVEQIISSVNELINNNYKVLVS</sequence>
<proteinExistence type="predicted"/>
<dbReference type="InterPro" id="IPR011006">
    <property type="entry name" value="CheY-like_superfamily"/>
</dbReference>
<dbReference type="PANTHER" id="PTHR44591">
    <property type="entry name" value="STRESS RESPONSE REGULATOR PROTEIN 1"/>
    <property type="match status" value="1"/>
</dbReference>
<name>A0A1H3LYF0_9FIRM</name>
<dbReference type="STRING" id="415015.SAMN05660462_00655"/>
<evidence type="ECO:0000259" key="5">
    <source>
        <dbReference type="PROSITE" id="PS50110"/>
    </source>
</evidence>
<dbReference type="SUPFAM" id="SSF52172">
    <property type="entry name" value="CheY-like"/>
    <property type="match status" value="1"/>
</dbReference>
<evidence type="ECO:0000256" key="3">
    <source>
        <dbReference type="ARBA" id="ARBA00024867"/>
    </source>
</evidence>
<dbReference type="Pfam" id="PF00072">
    <property type="entry name" value="Response_reg"/>
    <property type="match status" value="1"/>
</dbReference>
<evidence type="ECO:0000313" key="7">
    <source>
        <dbReference type="Proteomes" id="UP000198625"/>
    </source>
</evidence>
<dbReference type="Gene3D" id="3.40.50.2300">
    <property type="match status" value="1"/>
</dbReference>
<dbReference type="InterPro" id="IPR050595">
    <property type="entry name" value="Bact_response_regulator"/>
</dbReference>